<evidence type="ECO:0000259" key="3">
    <source>
        <dbReference type="PROSITE" id="PS51186"/>
    </source>
</evidence>
<dbReference type="RefSeq" id="WP_189334990.1">
    <property type="nucleotide sequence ID" value="NZ_AP023356.1"/>
</dbReference>
<dbReference type="PANTHER" id="PTHR43877">
    <property type="entry name" value="AMINOALKYLPHOSPHONATE N-ACETYLTRANSFERASE-RELATED-RELATED"/>
    <property type="match status" value="1"/>
</dbReference>
<dbReference type="CDD" id="cd04301">
    <property type="entry name" value="NAT_SF"/>
    <property type="match status" value="1"/>
</dbReference>
<dbReference type="InterPro" id="IPR050832">
    <property type="entry name" value="Bact_Acetyltransf"/>
</dbReference>
<dbReference type="EMBL" id="AP023356">
    <property type="protein sequence ID" value="BCJ47202.1"/>
    <property type="molecule type" value="Genomic_DNA"/>
</dbReference>
<dbReference type="SUPFAM" id="SSF55729">
    <property type="entry name" value="Acyl-CoA N-acyltransferases (Nat)"/>
    <property type="match status" value="1"/>
</dbReference>
<sequence>MSVPGLELRTAVTDDLPGLREVYRAASLSNAGDAPVLLARPEYLVFSGDRIEAGGTVVALAEGRVVGFATVADGDELEDLFVDPGWQRRGIARVLVRRIAEAVREAGHSRLWVTGNPHALEFYRAAGFVEVDHIATELGNGLRMALDLTGP</sequence>
<keyword evidence="2" id="KW-0012">Acyltransferase</keyword>
<name>A0ABN6CPS0_9ACTN</name>
<accession>A0ABN6CPS0</accession>
<feature type="domain" description="N-acetyltransferase" evidence="3">
    <location>
        <begin position="6"/>
        <end position="149"/>
    </location>
</feature>
<gene>
    <name evidence="4" type="ORF">Aiant_78590</name>
</gene>
<evidence type="ECO:0000256" key="2">
    <source>
        <dbReference type="ARBA" id="ARBA00023315"/>
    </source>
</evidence>
<dbReference type="Gene3D" id="3.40.630.30">
    <property type="match status" value="1"/>
</dbReference>
<dbReference type="PROSITE" id="PS51186">
    <property type="entry name" value="GNAT"/>
    <property type="match status" value="1"/>
</dbReference>
<organism evidence="4 5">
    <name type="scientific">Actinoplanes ianthinogenes</name>
    <dbReference type="NCBI Taxonomy" id="122358"/>
    <lineage>
        <taxon>Bacteria</taxon>
        <taxon>Bacillati</taxon>
        <taxon>Actinomycetota</taxon>
        <taxon>Actinomycetes</taxon>
        <taxon>Micromonosporales</taxon>
        <taxon>Micromonosporaceae</taxon>
        <taxon>Actinoplanes</taxon>
    </lineage>
</organism>
<proteinExistence type="predicted"/>
<dbReference type="InterPro" id="IPR016181">
    <property type="entry name" value="Acyl_CoA_acyltransferase"/>
</dbReference>
<reference evidence="4 5" key="1">
    <citation type="submission" date="2020-08" db="EMBL/GenBank/DDBJ databases">
        <title>Whole genome shotgun sequence of Actinoplanes ianthinogenes NBRC 13996.</title>
        <authorList>
            <person name="Komaki H."/>
            <person name="Tamura T."/>
        </authorList>
    </citation>
    <scope>NUCLEOTIDE SEQUENCE [LARGE SCALE GENOMIC DNA]</scope>
    <source>
        <strain evidence="4 5">NBRC 13996</strain>
    </source>
</reference>
<dbReference type="Proteomes" id="UP000676967">
    <property type="component" value="Chromosome"/>
</dbReference>
<dbReference type="Pfam" id="PF00583">
    <property type="entry name" value="Acetyltransf_1"/>
    <property type="match status" value="1"/>
</dbReference>
<dbReference type="InterPro" id="IPR000182">
    <property type="entry name" value="GNAT_dom"/>
</dbReference>
<keyword evidence="5" id="KW-1185">Reference proteome</keyword>
<evidence type="ECO:0000313" key="5">
    <source>
        <dbReference type="Proteomes" id="UP000676967"/>
    </source>
</evidence>
<evidence type="ECO:0000313" key="4">
    <source>
        <dbReference type="EMBL" id="BCJ47202.1"/>
    </source>
</evidence>
<keyword evidence="1" id="KW-0808">Transferase</keyword>
<protein>
    <recommendedName>
        <fullName evidence="3">N-acetyltransferase domain-containing protein</fullName>
    </recommendedName>
</protein>
<evidence type="ECO:0000256" key="1">
    <source>
        <dbReference type="ARBA" id="ARBA00022679"/>
    </source>
</evidence>